<dbReference type="SUPFAM" id="SSF52540">
    <property type="entry name" value="P-loop containing nucleoside triphosphate hydrolases"/>
    <property type="match status" value="1"/>
</dbReference>
<keyword evidence="2" id="KW-1185">Reference proteome</keyword>
<evidence type="ECO:0000313" key="1">
    <source>
        <dbReference type="EMBL" id="QJW93091.1"/>
    </source>
</evidence>
<gene>
    <name evidence="1" type="ORF">FTUN_0594</name>
</gene>
<evidence type="ECO:0008006" key="3">
    <source>
        <dbReference type="Google" id="ProtNLM"/>
    </source>
</evidence>
<dbReference type="InterPro" id="IPR027417">
    <property type="entry name" value="P-loop_NTPase"/>
</dbReference>
<organism evidence="1 2">
    <name type="scientific">Frigoriglobus tundricola</name>
    <dbReference type="NCBI Taxonomy" id="2774151"/>
    <lineage>
        <taxon>Bacteria</taxon>
        <taxon>Pseudomonadati</taxon>
        <taxon>Planctomycetota</taxon>
        <taxon>Planctomycetia</taxon>
        <taxon>Gemmatales</taxon>
        <taxon>Gemmataceae</taxon>
        <taxon>Frigoriglobus</taxon>
    </lineage>
</organism>
<dbReference type="EMBL" id="CP053452">
    <property type="protein sequence ID" value="QJW93091.1"/>
    <property type="molecule type" value="Genomic_DNA"/>
</dbReference>
<dbReference type="KEGG" id="ftj:FTUN_0594"/>
<sequence length="316" mass="35774">MDAGPLKHIINNRAELFAELRTRQDIIGDYVRGVALRYSTGLYLFGRPGTAKTHTVRAVLDGELNEPYVYRHGHLTPGGLFDLLAEHPEALIVLDDLVDVFRSDIALQILLSALEAPTNPDRTRVVQYQRKGSKESVAFRGGIVCITNRELHSHDLLGAFKSRVHILKYDPSDAHIGAHLLASAELGWPPGASEPAVPASETKEVAMHVLSEMIRLGTRFDLRVFYSKAIPDYLQWSDGETRCHWKDLVTASIQEHLIELQHHGEQLSRDEKKKNEASLILEIIKQHPDRREQVEVWKKRTGKSSRAFYRRLQETG</sequence>
<reference evidence="2" key="1">
    <citation type="submission" date="2020-05" db="EMBL/GenBank/DDBJ databases">
        <title>Frigoriglobus tundricola gen. nov., sp. nov., a psychrotolerant cellulolytic planctomycete of the family Gemmataceae with two divergent copies of 16S rRNA gene.</title>
        <authorList>
            <person name="Kulichevskaya I.S."/>
            <person name="Ivanova A.A."/>
            <person name="Naumoff D.G."/>
            <person name="Beletsky A.V."/>
            <person name="Rijpstra W.I.C."/>
            <person name="Sinninghe Damste J.S."/>
            <person name="Mardanov A.V."/>
            <person name="Ravin N.V."/>
            <person name="Dedysh S.N."/>
        </authorList>
    </citation>
    <scope>NUCLEOTIDE SEQUENCE [LARGE SCALE GENOMIC DNA]</scope>
    <source>
        <strain evidence="2">PL17</strain>
    </source>
</reference>
<dbReference type="Proteomes" id="UP000503447">
    <property type="component" value="Chromosome"/>
</dbReference>
<proteinExistence type="predicted"/>
<accession>A0A6M5YIE9</accession>
<name>A0A6M5YIE9_9BACT</name>
<protein>
    <recommendedName>
        <fullName evidence="3">AAA+ ATPase domain-containing protein</fullName>
    </recommendedName>
</protein>
<dbReference type="AlphaFoldDB" id="A0A6M5YIE9"/>
<evidence type="ECO:0000313" key="2">
    <source>
        <dbReference type="Proteomes" id="UP000503447"/>
    </source>
</evidence>
<dbReference type="RefSeq" id="WP_171469359.1">
    <property type="nucleotide sequence ID" value="NZ_CP053452.2"/>
</dbReference>